<dbReference type="InterPro" id="IPR036866">
    <property type="entry name" value="RibonucZ/Hydroxyglut_hydro"/>
</dbReference>
<evidence type="ECO:0000313" key="3">
    <source>
        <dbReference type="Proteomes" id="UP000248044"/>
    </source>
</evidence>
<dbReference type="EMBL" id="CP029289">
    <property type="protein sequence ID" value="AWR95726.1"/>
    <property type="molecule type" value="Genomic_DNA"/>
</dbReference>
<dbReference type="Gene3D" id="3.60.15.10">
    <property type="entry name" value="Ribonuclease Z/Hydroxyacylglutathione hydrolase-like"/>
    <property type="match status" value="1"/>
</dbReference>
<dbReference type="AlphaFoldDB" id="A0A2U9IIB4"/>
<organism evidence="2 3">
    <name type="scientific">Acidianus brierleyi</name>
    <dbReference type="NCBI Taxonomy" id="41673"/>
    <lineage>
        <taxon>Archaea</taxon>
        <taxon>Thermoproteota</taxon>
        <taxon>Thermoprotei</taxon>
        <taxon>Sulfolobales</taxon>
        <taxon>Sulfolobaceae</taxon>
        <taxon>Acidianus</taxon>
    </lineage>
</organism>
<protein>
    <recommendedName>
        <fullName evidence="1">Metallo-beta-lactamase domain-containing protein</fullName>
    </recommendedName>
</protein>
<dbReference type="RefSeq" id="WP_110271604.1">
    <property type="nucleotide sequence ID" value="NZ_CP029289.2"/>
</dbReference>
<proteinExistence type="predicted"/>
<dbReference type="PANTHER" id="PTHR23131">
    <property type="entry name" value="ENDORIBONUCLEASE LACTB2"/>
    <property type="match status" value="1"/>
</dbReference>
<dbReference type="GeneID" id="36833523"/>
<evidence type="ECO:0000313" key="2">
    <source>
        <dbReference type="EMBL" id="AWR95726.1"/>
    </source>
</evidence>
<dbReference type="SMART" id="SM00849">
    <property type="entry name" value="Lactamase_B"/>
    <property type="match status" value="1"/>
</dbReference>
<dbReference type="SUPFAM" id="SSF56281">
    <property type="entry name" value="Metallo-hydrolase/oxidoreductase"/>
    <property type="match status" value="1"/>
</dbReference>
<keyword evidence="3" id="KW-1185">Reference proteome</keyword>
<dbReference type="Proteomes" id="UP000248044">
    <property type="component" value="Chromosome"/>
</dbReference>
<reference evidence="2 3" key="1">
    <citation type="submission" date="2018-05" db="EMBL/GenBank/DDBJ databases">
        <title>Complete Genome Sequences of Extremely Thermoacidophilic, Metal-Mobilizing Type-Strain Members of the Archaeal Family Sulfolobaceae: Acidianus brierleyi DSM-1651T, Acidianus sulfidivorans DSM-18786T, Metallosphaera hakonensis DSM-7519T, and Metallosphaera prunae DSM-10039T.</title>
        <authorList>
            <person name="Counts J.A."/>
            <person name="Kelly R.M."/>
        </authorList>
    </citation>
    <scope>NUCLEOTIDE SEQUENCE [LARGE SCALE GENOMIC DNA]</scope>
    <source>
        <strain evidence="2 3">DSM 1651</strain>
    </source>
</reference>
<sequence length="305" mass="34620">MNFEIKEIDKDILLLATYLQDVDLNLLYIDKRIPILLDTSYTSEIEELVQGIRLPKIALVSHSHYDHAGGSGKLANLGVEIRSHPITKSLLSSTYTSIYSFFPHKYAKFLSTKYTKEYYRYIRTELGYPKIHSTNFDDIHDIVEVVEGEGHVAGTLLFRIRNILFTSDGIQGEGIIGSSKTNAIPQISDIKKYLVTLQKVIKMNPEIIIPGHNYLPSNKRIIEGSEVDRFLNASIETVVKLISSAYDLLSSDFLSLGEFTERLLKAFNVKQIYPQAFITSEALIKYFGNNVKIKKEGEISLYKLD</sequence>
<feature type="domain" description="Metallo-beta-lactamase" evidence="1">
    <location>
        <begin position="23"/>
        <end position="212"/>
    </location>
</feature>
<dbReference type="InterPro" id="IPR050662">
    <property type="entry name" value="Sec-metab_biosynth-thioest"/>
</dbReference>
<gene>
    <name evidence="2" type="ORF">DFR85_15165</name>
</gene>
<dbReference type="InterPro" id="IPR001279">
    <property type="entry name" value="Metallo-B-lactamas"/>
</dbReference>
<accession>A0A2U9IIB4</accession>
<dbReference type="OrthoDB" id="197151at2157"/>
<dbReference type="PANTHER" id="PTHR23131:SF0">
    <property type="entry name" value="ENDORIBONUCLEASE LACTB2"/>
    <property type="match status" value="1"/>
</dbReference>
<evidence type="ECO:0000259" key="1">
    <source>
        <dbReference type="SMART" id="SM00849"/>
    </source>
</evidence>
<dbReference type="Pfam" id="PF00753">
    <property type="entry name" value="Lactamase_B"/>
    <property type="match status" value="1"/>
</dbReference>
<dbReference type="KEGG" id="abri:DFR85_15165"/>
<name>A0A2U9IIB4_9CREN</name>